<feature type="transmembrane region" description="Helical" evidence="1">
    <location>
        <begin position="13"/>
        <end position="37"/>
    </location>
</feature>
<keyword evidence="1" id="KW-0472">Membrane</keyword>
<evidence type="ECO:0000313" key="3">
    <source>
        <dbReference type="Proteomes" id="UP000807115"/>
    </source>
</evidence>
<protein>
    <submittedName>
        <fullName evidence="2">Uncharacterized protein</fullName>
    </submittedName>
</protein>
<organism evidence="2 3">
    <name type="scientific">Sorghum bicolor</name>
    <name type="common">Sorghum</name>
    <name type="synonym">Sorghum vulgare</name>
    <dbReference type="NCBI Taxonomy" id="4558"/>
    <lineage>
        <taxon>Eukaryota</taxon>
        <taxon>Viridiplantae</taxon>
        <taxon>Streptophyta</taxon>
        <taxon>Embryophyta</taxon>
        <taxon>Tracheophyta</taxon>
        <taxon>Spermatophyta</taxon>
        <taxon>Magnoliopsida</taxon>
        <taxon>Liliopsida</taxon>
        <taxon>Poales</taxon>
        <taxon>Poaceae</taxon>
        <taxon>PACMAD clade</taxon>
        <taxon>Panicoideae</taxon>
        <taxon>Andropogonodae</taxon>
        <taxon>Andropogoneae</taxon>
        <taxon>Sorghinae</taxon>
        <taxon>Sorghum</taxon>
    </lineage>
</organism>
<reference evidence="2" key="2">
    <citation type="submission" date="2020-10" db="EMBL/GenBank/DDBJ databases">
        <authorList>
            <person name="Cooper E.A."/>
            <person name="Brenton Z.W."/>
            <person name="Flinn B.S."/>
            <person name="Jenkins J."/>
            <person name="Shu S."/>
            <person name="Flowers D."/>
            <person name="Luo F."/>
            <person name="Wang Y."/>
            <person name="Xia P."/>
            <person name="Barry K."/>
            <person name="Daum C."/>
            <person name="Lipzen A."/>
            <person name="Yoshinaga Y."/>
            <person name="Schmutz J."/>
            <person name="Saski C."/>
            <person name="Vermerris W."/>
            <person name="Kresovich S."/>
        </authorList>
    </citation>
    <scope>NUCLEOTIDE SEQUENCE</scope>
</reference>
<accession>A0A921UZV6</accession>
<evidence type="ECO:0000256" key="1">
    <source>
        <dbReference type="SAM" id="Phobius"/>
    </source>
</evidence>
<comment type="caution">
    <text evidence="2">The sequence shown here is derived from an EMBL/GenBank/DDBJ whole genome shotgun (WGS) entry which is preliminary data.</text>
</comment>
<feature type="transmembrane region" description="Helical" evidence="1">
    <location>
        <begin position="49"/>
        <end position="69"/>
    </location>
</feature>
<dbReference type="Proteomes" id="UP000807115">
    <property type="component" value="Chromosome 1"/>
</dbReference>
<proteinExistence type="predicted"/>
<evidence type="ECO:0000313" key="2">
    <source>
        <dbReference type="EMBL" id="KAG0549928.1"/>
    </source>
</evidence>
<dbReference type="AlphaFoldDB" id="A0A921UZV6"/>
<sequence>MKIPTSCCQGKEILRFSVVVCILCLCTHFLQYAFGYAAPAYKFQSEKQIVVCVYALLADVVFLCMAFNICYCNYLSPLCVGIKNELEGFVIGVENIYTGI</sequence>
<keyword evidence="1" id="KW-0812">Transmembrane</keyword>
<dbReference type="EMBL" id="CM027680">
    <property type="protein sequence ID" value="KAG0549928.1"/>
    <property type="molecule type" value="Genomic_DNA"/>
</dbReference>
<gene>
    <name evidence="2" type="ORF">BDA96_01G296500</name>
</gene>
<reference evidence="2" key="1">
    <citation type="journal article" date="2019" name="BMC Genomics">
        <title>A new reference genome for Sorghum bicolor reveals high levels of sequence similarity between sweet and grain genotypes: implications for the genetics of sugar metabolism.</title>
        <authorList>
            <person name="Cooper E.A."/>
            <person name="Brenton Z.W."/>
            <person name="Flinn B.S."/>
            <person name="Jenkins J."/>
            <person name="Shu S."/>
            <person name="Flowers D."/>
            <person name="Luo F."/>
            <person name="Wang Y."/>
            <person name="Xia P."/>
            <person name="Barry K."/>
            <person name="Daum C."/>
            <person name="Lipzen A."/>
            <person name="Yoshinaga Y."/>
            <person name="Schmutz J."/>
            <person name="Saski C."/>
            <person name="Vermerris W."/>
            <person name="Kresovich S."/>
        </authorList>
    </citation>
    <scope>NUCLEOTIDE SEQUENCE</scope>
</reference>
<keyword evidence="1" id="KW-1133">Transmembrane helix</keyword>
<name>A0A921UZV6_SORBI</name>